<feature type="transmembrane region" description="Helical" evidence="1">
    <location>
        <begin position="213"/>
        <end position="231"/>
    </location>
</feature>
<protein>
    <submittedName>
        <fullName evidence="2">Uncharacterized protein</fullName>
    </submittedName>
</protein>
<feature type="transmembrane region" description="Helical" evidence="1">
    <location>
        <begin position="6"/>
        <end position="21"/>
    </location>
</feature>
<keyword evidence="1" id="KW-0472">Membrane</keyword>
<keyword evidence="1" id="KW-1133">Transmembrane helix</keyword>
<reference evidence="2" key="2">
    <citation type="journal article" date="2016" name="Mitochondrial DNA">
        <title>The complete mitochondrial genome of the nematode endoparasitic fungus Hirsutella minnesotensis.</title>
        <authorList>
            <person name="Zhang Y.J."/>
            <person name="Zhang S."/>
            <person name="Liu X.Z."/>
        </authorList>
    </citation>
    <scope>NUCLEOTIDE SEQUENCE</scope>
    <source>
        <strain evidence="2">3608</strain>
    </source>
</reference>
<reference evidence="2" key="1">
    <citation type="submission" date="2015-04" db="EMBL/GenBank/DDBJ databases">
        <authorList>
            <person name="Syromyatnikov M.Y."/>
            <person name="Popov V.N."/>
        </authorList>
    </citation>
    <scope>NUCLEOTIDE SEQUENCE</scope>
    <source>
        <strain evidence="2">3608</strain>
    </source>
</reference>
<evidence type="ECO:0000313" key="2">
    <source>
        <dbReference type="EMBL" id="AKR17990.1"/>
    </source>
</evidence>
<accession>A0A0U2ET54</accession>
<feature type="transmembrane region" description="Helical" evidence="1">
    <location>
        <begin position="182"/>
        <end position="201"/>
    </location>
</feature>
<name>A0A0U2ET54_9HYPO</name>
<feature type="transmembrane region" description="Helical" evidence="1">
    <location>
        <begin position="26"/>
        <end position="46"/>
    </location>
</feature>
<sequence>MDLFTIALSTMFFYCLFLGYLKPKYIIFILLICVFLYLTVDTVYAMSPKGIEESVDIKISDNTNSISINNSTFNIPETVTKGLTNLGTGAAIAAGVKAGASIAKTTGLSPAAKIGVMTAGAAIAGGTVSIVNAINTINNSKVTTTSKDVSTKPIEKTPPSDAFSMEPSADMETILSLLNANYILHVCIAYLILVILILYTADKVISKKWNLLFIKNIFGETFYNLFIKWFLYTGKYNKIWMGIAWLLLLIASMITLYVSSYILNHIDIISDIVSNK</sequence>
<keyword evidence="1" id="KW-0812">Transmembrane</keyword>
<evidence type="ECO:0000256" key="1">
    <source>
        <dbReference type="SAM" id="Phobius"/>
    </source>
</evidence>
<dbReference type="AlphaFoldDB" id="A0A0U2ET54"/>
<organism evidence="2">
    <name type="scientific">Hirsutella minnesotensis</name>
    <dbReference type="NCBI Taxonomy" id="332947"/>
    <lineage>
        <taxon>Eukaryota</taxon>
        <taxon>Fungi</taxon>
        <taxon>Dikarya</taxon>
        <taxon>Ascomycota</taxon>
        <taxon>Pezizomycotina</taxon>
        <taxon>Sordariomycetes</taxon>
        <taxon>Hypocreomycetidae</taxon>
        <taxon>Hypocreales</taxon>
        <taxon>Ophiocordycipitaceae</taxon>
        <taxon>Hirsutella</taxon>
    </lineage>
</organism>
<gene>
    <name evidence="2" type="primary">orf276</name>
</gene>
<dbReference type="EMBL" id="KR139916">
    <property type="protein sequence ID" value="AKR17990.1"/>
    <property type="molecule type" value="Genomic_DNA"/>
</dbReference>
<proteinExistence type="predicted"/>
<geneLocation type="mitochondrion" evidence="2"/>
<feature type="transmembrane region" description="Helical" evidence="1">
    <location>
        <begin position="243"/>
        <end position="263"/>
    </location>
</feature>
<dbReference type="GeneID" id="25103294"/>
<dbReference type="RefSeq" id="YP_009160661.1">
    <property type="nucleotide sequence ID" value="NC_027660.1"/>
</dbReference>
<keyword evidence="2" id="KW-0496">Mitochondrion</keyword>